<keyword evidence="4 6" id="KW-0378">Hydrolase</keyword>
<dbReference type="PANTHER" id="PTHR43213:SF5">
    <property type="entry name" value="BIFUNCTIONAL DTTP_UTP PYROPHOSPHATASE_METHYLTRANSFERASE PROTEIN-RELATED"/>
    <property type="match status" value="1"/>
</dbReference>
<comment type="cofactor">
    <cofactor evidence="1 6">
        <name>a divalent metal cation</name>
        <dbReference type="ChEBI" id="CHEBI:60240"/>
    </cofactor>
</comment>
<comment type="catalytic activity">
    <reaction evidence="6">
        <text>dTTP + H2O = dTMP + diphosphate + H(+)</text>
        <dbReference type="Rhea" id="RHEA:28534"/>
        <dbReference type="ChEBI" id="CHEBI:15377"/>
        <dbReference type="ChEBI" id="CHEBI:15378"/>
        <dbReference type="ChEBI" id="CHEBI:33019"/>
        <dbReference type="ChEBI" id="CHEBI:37568"/>
        <dbReference type="ChEBI" id="CHEBI:63528"/>
        <dbReference type="EC" id="3.6.1.9"/>
    </reaction>
</comment>
<name>E3J5R2_PSEI1</name>
<evidence type="ECO:0000256" key="1">
    <source>
        <dbReference type="ARBA" id="ARBA00001968"/>
    </source>
</evidence>
<organism evidence="7 8">
    <name type="scientific">Pseudofrankia inefficax (strain DSM 45817 / CECT 9037 / DDB 130130 / EuI1c)</name>
    <name type="common">Frankia inefficax</name>
    <dbReference type="NCBI Taxonomy" id="298654"/>
    <lineage>
        <taxon>Bacteria</taxon>
        <taxon>Bacillati</taxon>
        <taxon>Actinomycetota</taxon>
        <taxon>Actinomycetes</taxon>
        <taxon>Frankiales</taxon>
        <taxon>Frankiaceae</taxon>
        <taxon>Pseudofrankia</taxon>
    </lineage>
</organism>
<dbReference type="STRING" id="298654.FraEuI1c_5160"/>
<dbReference type="FunFam" id="3.90.950.10:FF:000005">
    <property type="entry name" value="7-methyl-GTP pyrophosphatase"/>
    <property type="match status" value="1"/>
</dbReference>
<feature type="active site" description="Proton acceptor" evidence="6">
    <location>
        <position position="71"/>
    </location>
</feature>
<dbReference type="PANTHER" id="PTHR43213">
    <property type="entry name" value="BIFUNCTIONAL DTTP/UTP PYROPHOSPHATASE/METHYLTRANSFERASE PROTEIN-RELATED"/>
    <property type="match status" value="1"/>
</dbReference>
<keyword evidence="3 6" id="KW-0963">Cytoplasm</keyword>
<comment type="subcellular location">
    <subcellularLocation>
        <location evidence="2 6">Cytoplasm</location>
    </subcellularLocation>
</comment>
<keyword evidence="5 6" id="KW-0546">Nucleotide metabolism</keyword>
<dbReference type="Pfam" id="PF02545">
    <property type="entry name" value="Maf"/>
    <property type="match status" value="1"/>
</dbReference>
<dbReference type="PIRSF" id="PIRSF006305">
    <property type="entry name" value="Maf"/>
    <property type="match status" value="1"/>
</dbReference>
<dbReference type="HAMAP" id="MF_00528">
    <property type="entry name" value="Maf"/>
    <property type="match status" value="1"/>
</dbReference>
<reference evidence="7 8" key="1">
    <citation type="submission" date="2010-10" db="EMBL/GenBank/DDBJ databases">
        <title>Complete sequence of Frankia sp. EuI1c.</title>
        <authorList>
            <consortium name="US DOE Joint Genome Institute"/>
            <person name="Lucas S."/>
            <person name="Copeland A."/>
            <person name="Lapidus A."/>
            <person name="Cheng J.-F."/>
            <person name="Bruce D."/>
            <person name="Goodwin L."/>
            <person name="Pitluck S."/>
            <person name="Chertkov O."/>
            <person name="Detter J.C."/>
            <person name="Han C."/>
            <person name="Tapia R."/>
            <person name="Land M."/>
            <person name="Hauser L."/>
            <person name="Jeffries C."/>
            <person name="Kyrpides N."/>
            <person name="Ivanova N."/>
            <person name="Mikhailova N."/>
            <person name="Beauchemin N."/>
            <person name="Sen A."/>
            <person name="Sur S.A."/>
            <person name="Gtari M."/>
            <person name="Wall L."/>
            <person name="Tisa L."/>
            <person name="Woyke T."/>
        </authorList>
    </citation>
    <scope>NUCLEOTIDE SEQUENCE [LARGE SCALE GENOMIC DNA]</scope>
    <source>
        <strain evidence="8">DSM 45817 / CECT 9037 / EuI1c</strain>
    </source>
</reference>
<evidence type="ECO:0000313" key="8">
    <source>
        <dbReference type="Proteomes" id="UP000002484"/>
    </source>
</evidence>
<dbReference type="RefSeq" id="WP_013426267.1">
    <property type="nucleotide sequence ID" value="NC_014666.1"/>
</dbReference>
<comment type="caution">
    <text evidence="6">Lacks conserved residue(s) required for the propagation of feature annotation.</text>
</comment>
<sequence>MRARRIVLASGSPRRRELLAAMGIPFEVLTSDVDETVAGHDGPADFALQLARRKAQAVAGRVTDALVIGGDTVVELDGTIFGKPADEAAAFATLGRLSGRAHRVVTGLAVLDTATGVLRQEAATSTVRMRAFADDEIRAYVASGEPFDKAGAYAVQGLGGRLVAAVDGDLDNVIGLPTRTLRRLLAGFGVEVSAPQAPATQA</sequence>
<comment type="similarity">
    <text evidence="6">Belongs to the Maf family. YhdE subfamily.</text>
</comment>
<comment type="catalytic activity">
    <reaction evidence="6">
        <text>UTP + H2O = UMP + diphosphate + H(+)</text>
        <dbReference type="Rhea" id="RHEA:29395"/>
        <dbReference type="ChEBI" id="CHEBI:15377"/>
        <dbReference type="ChEBI" id="CHEBI:15378"/>
        <dbReference type="ChEBI" id="CHEBI:33019"/>
        <dbReference type="ChEBI" id="CHEBI:46398"/>
        <dbReference type="ChEBI" id="CHEBI:57865"/>
        <dbReference type="EC" id="3.6.1.9"/>
    </reaction>
</comment>
<dbReference type="InterPro" id="IPR029001">
    <property type="entry name" value="ITPase-like_fam"/>
</dbReference>
<dbReference type="NCBIfam" id="TIGR00172">
    <property type="entry name" value="maf"/>
    <property type="match status" value="1"/>
</dbReference>
<evidence type="ECO:0000256" key="2">
    <source>
        <dbReference type="ARBA" id="ARBA00004496"/>
    </source>
</evidence>
<dbReference type="InParanoid" id="E3J5R2"/>
<dbReference type="EC" id="3.6.1.9" evidence="6"/>
<dbReference type="EMBL" id="CP002299">
    <property type="protein sequence ID" value="ADP83149.1"/>
    <property type="molecule type" value="Genomic_DNA"/>
</dbReference>
<keyword evidence="8" id="KW-1185">Reference proteome</keyword>
<dbReference type="CDD" id="cd00555">
    <property type="entry name" value="Maf"/>
    <property type="match status" value="1"/>
</dbReference>
<dbReference type="SUPFAM" id="SSF52972">
    <property type="entry name" value="ITPase-like"/>
    <property type="match status" value="1"/>
</dbReference>
<evidence type="ECO:0000256" key="6">
    <source>
        <dbReference type="HAMAP-Rule" id="MF_00528"/>
    </source>
</evidence>
<feature type="site" description="Important for substrate specificity" evidence="6">
    <location>
        <position position="156"/>
    </location>
</feature>
<dbReference type="AlphaFoldDB" id="E3J5R2"/>
<feature type="site" description="Important for substrate specificity" evidence="6">
    <location>
        <position position="14"/>
    </location>
</feature>
<evidence type="ECO:0000256" key="3">
    <source>
        <dbReference type="ARBA" id="ARBA00022490"/>
    </source>
</evidence>
<dbReference type="OrthoDB" id="3527985at2"/>
<protein>
    <recommendedName>
        <fullName evidence="6">dTTP/UTP pyrophosphatase</fullName>
        <shortName evidence="6">dTTPase/UTPase</shortName>
        <ecNumber evidence="6">3.6.1.9</ecNumber>
    </recommendedName>
    <alternativeName>
        <fullName evidence="6">Nucleoside triphosphate pyrophosphatase</fullName>
    </alternativeName>
    <alternativeName>
        <fullName evidence="6">Nucleotide pyrophosphatase</fullName>
        <shortName evidence="6">Nucleotide PPase</shortName>
    </alternativeName>
</protein>
<dbReference type="eggNOG" id="COG0424">
    <property type="taxonomic scope" value="Bacteria"/>
</dbReference>
<dbReference type="KEGG" id="fri:FraEuI1c_5160"/>
<evidence type="ECO:0000313" key="7">
    <source>
        <dbReference type="EMBL" id="ADP83149.1"/>
    </source>
</evidence>
<dbReference type="FunCoup" id="E3J5R2">
    <property type="interactions" value="228"/>
</dbReference>
<dbReference type="Proteomes" id="UP000002484">
    <property type="component" value="Chromosome"/>
</dbReference>
<evidence type="ECO:0000256" key="4">
    <source>
        <dbReference type="ARBA" id="ARBA00022801"/>
    </source>
</evidence>
<dbReference type="GO" id="GO:0005737">
    <property type="term" value="C:cytoplasm"/>
    <property type="evidence" value="ECO:0007669"/>
    <property type="project" value="UniProtKB-SubCell"/>
</dbReference>
<accession>E3J5R2</accession>
<dbReference type="GO" id="GO:0036221">
    <property type="term" value="F:UTP diphosphatase activity"/>
    <property type="evidence" value="ECO:0007669"/>
    <property type="project" value="RHEA"/>
</dbReference>
<dbReference type="HOGENOM" id="CLU_040416_0_0_11"/>
<comment type="function">
    <text evidence="6">Nucleoside triphosphate pyrophosphatase that hydrolyzes dTTP and UTP. May have a dual role in cell division arrest and in preventing the incorporation of modified nucleotides into cellular nucleic acids.</text>
</comment>
<feature type="site" description="Important for substrate specificity" evidence="6">
    <location>
        <position position="72"/>
    </location>
</feature>
<gene>
    <name evidence="7" type="ordered locus">FraEuI1c_5160</name>
</gene>
<proteinExistence type="inferred from homology"/>
<evidence type="ECO:0000256" key="5">
    <source>
        <dbReference type="ARBA" id="ARBA00023080"/>
    </source>
</evidence>
<dbReference type="Gene3D" id="3.90.950.10">
    <property type="match status" value="1"/>
</dbReference>
<dbReference type="InterPro" id="IPR003697">
    <property type="entry name" value="Maf-like"/>
</dbReference>
<dbReference type="GO" id="GO:0009117">
    <property type="term" value="P:nucleotide metabolic process"/>
    <property type="evidence" value="ECO:0007669"/>
    <property type="project" value="UniProtKB-KW"/>
</dbReference>
<dbReference type="GO" id="GO:0036218">
    <property type="term" value="F:dTTP diphosphatase activity"/>
    <property type="evidence" value="ECO:0007669"/>
    <property type="project" value="RHEA"/>
</dbReference>